<dbReference type="AlphaFoldDB" id="B8KRG2"/>
<dbReference type="InterPro" id="IPR038484">
    <property type="entry name" value="MucB/RseB_C_sf"/>
</dbReference>
<evidence type="ECO:0000259" key="7">
    <source>
        <dbReference type="Pfam" id="PF17188"/>
    </source>
</evidence>
<dbReference type="PANTHER" id="PTHR38782">
    <property type="match status" value="1"/>
</dbReference>
<dbReference type="PANTHER" id="PTHR38782:SF1">
    <property type="entry name" value="SIGMA-E FACTOR REGULATORY PROTEIN RSEB"/>
    <property type="match status" value="1"/>
</dbReference>
<gene>
    <name evidence="8" type="primary">algN</name>
    <name evidence="8" type="ORF">NOR51B_501</name>
</gene>
<dbReference type="GO" id="GO:0030288">
    <property type="term" value="C:outer membrane-bounded periplasmic space"/>
    <property type="evidence" value="ECO:0007669"/>
    <property type="project" value="TreeGrafter"/>
</dbReference>
<dbReference type="Pfam" id="PF03888">
    <property type="entry name" value="MucB_RseB"/>
    <property type="match status" value="1"/>
</dbReference>
<feature type="domain" description="MucB/RseB C-terminal" evidence="7">
    <location>
        <begin position="169"/>
        <end position="261"/>
    </location>
</feature>
<evidence type="ECO:0000259" key="6">
    <source>
        <dbReference type="Pfam" id="PF03888"/>
    </source>
</evidence>
<evidence type="ECO:0000256" key="5">
    <source>
        <dbReference type="SAM" id="MobiDB-lite"/>
    </source>
</evidence>
<keyword evidence="9" id="KW-1185">Reference proteome</keyword>
<protein>
    <submittedName>
        <fullName evidence="8">Negative regulator for alginate biosynthesis</fullName>
    </submittedName>
</protein>
<keyword evidence="4" id="KW-0574">Periplasm</keyword>
<evidence type="ECO:0000313" key="8">
    <source>
        <dbReference type="EMBL" id="EED34564.1"/>
    </source>
</evidence>
<dbReference type="HOGENOM" id="CLU_054710_0_1_6"/>
<feature type="domain" description="MucB/RseB N-terminal" evidence="6">
    <location>
        <begin position="84"/>
        <end position="164"/>
    </location>
</feature>
<name>B8KRG2_9GAMM</name>
<evidence type="ECO:0000313" key="9">
    <source>
        <dbReference type="Proteomes" id="UP000004699"/>
    </source>
</evidence>
<evidence type="ECO:0000256" key="1">
    <source>
        <dbReference type="ARBA" id="ARBA00004418"/>
    </source>
</evidence>
<evidence type="ECO:0000256" key="3">
    <source>
        <dbReference type="ARBA" id="ARBA00022729"/>
    </source>
</evidence>
<comment type="subcellular location">
    <subcellularLocation>
        <location evidence="1">Periplasm</location>
    </subcellularLocation>
</comment>
<organism evidence="8 9">
    <name type="scientific">Luminiphilus syltensis NOR5-1B</name>
    <dbReference type="NCBI Taxonomy" id="565045"/>
    <lineage>
        <taxon>Bacteria</taxon>
        <taxon>Pseudomonadati</taxon>
        <taxon>Pseudomonadota</taxon>
        <taxon>Gammaproteobacteria</taxon>
        <taxon>Cellvibrionales</taxon>
        <taxon>Halieaceae</taxon>
        <taxon>Luminiphilus</taxon>
    </lineage>
</organism>
<dbReference type="Gene3D" id="2.50.20.10">
    <property type="entry name" value="Lipoprotein localisation LolA/LolB/LppX"/>
    <property type="match status" value="1"/>
</dbReference>
<dbReference type="EMBL" id="DS999411">
    <property type="protein sequence ID" value="EED34564.1"/>
    <property type="molecule type" value="Genomic_DNA"/>
</dbReference>
<dbReference type="STRING" id="565045.NOR51B_501"/>
<dbReference type="GO" id="GO:0045152">
    <property type="term" value="F:antisigma factor binding"/>
    <property type="evidence" value="ECO:0007669"/>
    <property type="project" value="TreeGrafter"/>
</dbReference>
<dbReference type="eggNOG" id="COG3026">
    <property type="taxonomic scope" value="Bacteria"/>
</dbReference>
<evidence type="ECO:0000256" key="4">
    <source>
        <dbReference type="ARBA" id="ARBA00022764"/>
    </source>
</evidence>
<dbReference type="GO" id="GO:0032885">
    <property type="term" value="P:regulation of polysaccharide biosynthetic process"/>
    <property type="evidence" value="ECO:0007669"/>
    <property type="project" value="TreeGrafter"/>
</dbReference>
<comment type="similarity">
    <text evidence="2">Belongs to the RseB family.</text>
</comment>
<dbReference type="InterPro" id="IPR005588">
    <property type="entry name" value="MucB_RseB"/>
</dbReference>
<dbReference type="Gene3D" id="3.30.200.100">
    <property type="entry name" value="MucB/RseB, C-terminal domain"/>
    <property type="match status" value="1"/>
</dbReference>
<reference evidence="9" key="1">
    <citation type="journal article" date="2013" name="BMC Microbiol.">
        <title>Taxonomy and evolution of bacteriochlorophyll a-containing members of the OM60/NOR5 clade of marine gammaproteobacteria: description of Luminiphilus syltensis gen. nov., sp. nov., reclassification of Haliea rubra as Pseudohaliea rubra gen. nov., comb. nov., and emendation of Chromatocurvus halotolerans.</title>
        <authorList>
            <person name="Spring S."/>
            <person name="Riedel T."/>
            <person name="Sproer C."/>
            <person name="Yan S."/>
            <person name="Harder J."/>
            <person name="Fuchs B.M."/>
        </authorList>
    </citation>
    <scope>NUCLEOTIDE SEQUENCE [LARGE SCALE GENOMIC DNA]</scope>
    <source>
        <strain evidence="9">NOR51-B</strain>
    </source>
</reference>
<feature type="region of interest" description="Disordered" evidence="5">
    <location>
        <begin position="49"/>
        <end position="68"/>
    </location>
</feature>
<sequence>MAGPVHADCNLSQTLQDRINTMLGAHSRVAYTGTLLLERNQHREFVDVRSGNGGSGANLRRLNDAPGSPPIAYPSEHVTTVEACELAEHYVFASAPGDTVGGRETLRLSARPRDPLRFGYVMDLDKQFGLPLRVVTATADGQMLERYEFASIEISATPDSSQSRLPQIDSDFALSELPPGFKLIASRTQPMPAMIVSDGLAAATVFIESVEQIIQPGEGGLNEGSTVSYTRGVNGPRGGILVTVVGEIPMVTARLLADAVRVQQN</sequence>
<proteinExistence type="inferred from homology"/>
<dbReference type="Pfam" id="PF17188">
    <property type="entry name" value="MucB_RseB_C"/>
    <property type="match status" value="1"/>
</dbReference>
<dbReference type="Proteomes" id="UP000004699">
    <property type="component" value="Unassembled WGS sequence"/>
</dbReference>
<evidence type="ECO:0000256" key="2">
    <source>
        <dbReference type="ARBA" id="ARBA00008150"/>
    </source>
</evidence>
<accession>B8KRG2</accession>
<dbReference type="InterPro" id="IPR033436">
    <property type="entry name" value="MucB/RseB_C"/>
</dbReference>
<keyword evidence="3" id="KW-0732">Signal</keyword>
<dbReference type="InterPro" id="IPR033434">
    <property type="entry name" value="MucB/RseB_N"/>
</dbReference>